<protein>
    <submittedName>
        <fullName evidence="2">Nuclear receptor interacting protein 2</fullName>
    </submittedName>
</protein>
<dbReference type="Proteomes" id="UP000694569">
    <property type="component" value="Unplaced"/>
</dbReference>
<accession>A0A8C5W7L9</accession>
<reference evidence="2" key="1">
    <citation type="submission" date="2025-08" db="UniProtKB">
        <authorList>
            <consortium name="Ensembl"/>
        </authorList>
    </citation>
    <scope>IDENTIFICATION</scope>
</reference>
<dbReference type="AlphaFoldDB" id="A0A8C5W7L9"/>
<feature type="region of interest" description="Disordered" evidence="1">
    <location>
        <begin position="100"/>
        <end position="133"/>
    </location>
</feature>
<gene>
    <name evidence="2" type="primary">NRIP2</name>
</gene>
<dbReference type="InterPro" id="IPR021109">
    <property type="entry name" value="Peptidase_aspartic_dom_sf"/>
</dbReference>
<dbReference type="GeneTree" id="ENSGT00950000182999"/>
<name>A0A8C5W7L9_9ANUR</name>
<evidence type="ECO:0000313" key="2">
    <source>
        <dbReference type="Ensembl" id="ENSLLEP00000023473.1"/>
    </source>
</evidence>
<evidence type="ECO:0000313" key="3">
    <source>
        <dbReference type="Proteomes" id="UP000694569"/>
    </source>
</evidence>
<dbReference type="PANTHER" id="PTHR12917:SF17">
    <property type="entry name" value="NUCLEAR RECEPTOR-INTERACTING PROTEIN 2"/>
    <property type="match status" value="1"/>
</dbReference>
<dbReference type="Ensembl" id="ENSLLET00000024365.1">
    <property type="protein sequence ID" value="ENSLLEP00000023473.1"/>
    <property type="gene ID" value="ENSLLEG00000014911.1"/>
</dbReference>
<feature type="compositionally biased region" description="Polar residues" evidence="1">
    <location>
        <begin position="118"/>
        <end position="130"/>
    </location>
</feature>
<dbReference type="OrthoDB" id="1047367at2759"/>
<feature type="region of interest" description="Disordered" evidence="1">
    <location>
        <begin position="1"/>
        <end position="22"/>
    </location>
</feature>
<proteinExistence type="predicted"/>
<sequence length="284" mass="31103">MSCQKHIRGIGMDAKLGDPTKKEQDIRGGALLHQQRRLKQATQFVHKDSADLLPLDQLRRLGTSKDLQPHSVIQRRLLGGSPSREPSALAKTSQLCDKGTQPICGTAHTPKQEEDATKQPSLQDQGTPTQAVDDMAGGKGHTVLVPCKICKLKVKAKVCTDHEQNLISRSCAERLRLLESNENIQHGPSKEVTLDMELGTEKLKCKASVVDNDRNEFCLGLNTLIALKSCIDLNKGILKTPFQEIAFLAAQKVDSTGEEKEMVIGHGPPSLIQTINPSNKKHGF</sequence>
<reference evidence="2" key="2">
    <citation type="submission" date="2025-09" db="UniProtKB">
        <authorList>
            <consortium name="Ensembl"/>
        </authorList>
    </citation>
    <scope>IDENTIFICATION</scope>
</reference>
<keyword evidence="3" id="KW-1185">Reference proteome</keyword>
<organism evidence="2 3">
    <name type="scientific">Leptobrachium leishanense</name>
    <name type="common">Leishan spiny toad</name>
    <dbReference type="NCBI Taxonomy" id="445787"/>
    <lineage>
        <taxon>Eukaryota</taxon>
        <taxon>Metazoa</taxon>
        <taxon>Chordata</taxon>
        <taxon>Craniata</taxon>
        <taxon>Vertebrata</taxon>
        <taxon>Euteleostomi</taxon>
        <taxon>Amphibia</taxon>
        <taxon>Batrachia</taxon>
        <taxon>Anura</taxon>
        <taxon>Pelobatoidea</taxon>
        <taxon>Megophryidae</taxon>
        <taxon>Leptobrachium</taxon>
    </lineage>
</organism>
<dbReference type="PANTHER" id="PTHR12917">
    <property type="entry name" value="ASPARTYL PROTEASE DDI-RELATED"/>
    <property type="match status" value="1"/>
</dbReference>
<evidence type="ECO:0000256" key="1">
    <source>
        <dbReference type="SAM" id="MobiDB-lite"/>
    </source>
</evidence>
<dbReference type="Gene3D" id="2.40.70.10">
    <property type="entry name" value="Acid Proteases"/>
    <property type="match status" value="1"/>
</dbReference>